<dbReference type="PANTHER" id="PTHR12049:SF7">
    <property type="entry name" value="PROTEIN ARGININE METHYLTRANSFERASE NDUFAF7, MITOCHONDRIAL"/>
    <property type="match status" value="1"/>
</dbReference>
<reference evidence="3 4" key="1">
    <citation type="submission" date="2011-08" db="EMBL/GenBank/DDBJ databases">
        <title>The genome of the obligate endobacterium of an arbuscular mycorrhizal fungus reveals an interphylum network of nutritional interactions.</title>
        <authorList>
            <person name="Ghignone S."/>
            <person name="Salvioli A."/>
            <person name="Anca I."/>
            <person name="Lumini E."/>
            <person name="Ortu G."/>
            <person name="Petiti L."/>
            <person name="Cruveiller S."/>
            <person name="Bianciotto V."/>
            <person name="Piffanelli P."/>
            <person name="Lanfranco L."/>
            <person name="Bonfante P."/>
        </authorList>
    </citation>
    <scope>NUCLEOTIDE SEQUENCE [LARGE SCALE GENOMIC DNA]</scope>
    <source>
        <strain evidence="3 4">BEG34</strain>
    </source>
</reference>
<dbReference type="GO" id="GO:0032259">
    <property type="term" value="P:methylation"/>
    <property type="evidence" value="ECO:0007669"/>
    <property type="project" value="UniProtKB-KW"/>
</dbReference>
<evidence type="ECO:0008006" key="5">
    <source>
        <dbReference type="Google" id="ProtNLM"/>
    </source>
</evidence>
<dbReference type="EMBL" id="CAFB01000034">
    <property type="protein sequence ID" value="CCD28742.1"/>
    <property type="molecule type" value="Genomic_DNA"/>
</dbReference>
<evidence type="ECO:0000256" key="2">
    <source>
        <dbReference type="ARBA" id="ARBA00022679"/>
    </source>
</evidence>
<dbReference type="PANTHER" id="PTHR12049">
    <property type="entry name" value="PROTEIN ARGININE METHYLTRANSFERASE NDUFAF7, MITOCHONDRIAL"/>
    <property type="match status" value="1"/>
</dbReference>
<proteinExistence type="predicted"/>
<sequence>MKFNTRTSTRLPLPETTARAHSRLLCARINAALEEANGWLPFDRYMEYALYTPDFGYYCSGAHPFGHCARNGSDFITAPELSPLFARPLACAIEAALDASNTCEVMEFGAGSGLLAAQLLDALGAQCARYTIVELSGGLRARQQATLAERAQRFASRVRWLGTLPDAFEGVIVGNEVLDAMPIRLFARRENQWFERGVTRDQPLFRWLDRPVDLDQWPHELMELLYSIDGHHDYLAEFHQAARAWTRTVCAMLARGAALLLDYGFPRREYYHPQRSQGTLMCHYRHHAHPDPFFWPGLQDITAHVDFSGIADAALATGAELLGYTSQARFLINSGIADALAELDPLEPARFLPAANTVHKLLSEAEMGELYKVIGFGRGIDQSALDFAFATGDRSQCL</sequence>
<dbReference type="InterPro" id="IPR029063">
    <property type="entry name" value="SAM-dependent_MTases_sf"/>
</dbReference>
<keyword evidence="2" id="KW-0808">Transferase</keyword>
<dbReference type="AlphaFoldDB" id="G2J7J7"/>
<dbReference type="SUPFAM" id="SSF53335">
    <property type="entry name" value="S-adenosyl-L-methionine-dependent methyltransferases"/>
    <property type="match status" value="1"/>
</dbReference>
<evidence type="ECO:0000256" key="1">
    <source>
        <dbReference type="ARBA" id="ARBA00022603"/>
    </source>
</evidence>
<accession>G2J7J7</accession>
<keyword evidence="4" id="KW-1185">Reference proteome</keyword>
<evidence type="ECO:0000313" key="4">
    <source>
        <dbReference type="Proteomes" id="UP000054051"/>
    </source>
</evidence>
<dbReference type="eggNOG" id="COG1565">
    <property type="taxonomic scope" value="Bacteria"/>
</dbReference>
<comment type="caution">
    <text evidence="3">The sequence shown here is derived from an EMBL/GenBank/DDBJ whole genome shotgun (WGS) entry which is preliminary data.</text>
</comment>
<dbReference type="Proteomes" id="UP000054051">
    <property type="component" value="Unassembled WGS sequence"/>
</dbReference>
<dbReference type="STRING" id="1070319.CAGGBEG34_180046"/>
<organism evidence="3 4">
    <name type="scientific">Candidatus Glomeribacter gigasporarum BEG34</name>
    <dbReference type="NCBI Taxonomy" id="1070319"/>
    <lineage>
        <taxon>Bacteria</taxon>
        <taxon>Pseudomonadati</taxon>
        <taxon>Pseudomonadota</taxon>
        <taxon>Betaproteobacteria</taxon>
        <taxon>Burkholderiales</taxon>
        <taxon>Burkholderiaceae</taxon>
        <taxon>Candidatus Glomeribacter</taxon>
    </lineage>
</organism>
<dbReference type="InterPro" id="IPR038375">
    <property type="entry name" value="NDUFAF7_sf"/>
</dbReference>
<evidence type="ECO:0000313" key="3">
    <source>
        <dbReference type="EMBL" id="CCD28742.1"/>
    </source>
</evidence>
<dbReference type="Pfam" id="PF02636">
    <property type="entry name" value="Methyltransf_28"/>
    <property type="match status" value="1"/>
</dbReference>
<dbReference type="Gene3D" id="3.40.50.12710">
    <property type="match status" value="1"/>
</dbReference>
<gene>
    <name evidence="3" type="ORF">CAGGBEG34_180046</name>
</gene>
<dbReference type="OrthoDB" id="9794208at2"/>
<dbReference type="RefSeq" id="WP_006682028.1">
    <property type="nucleotide sequence ID" value="NZ_CAFB01000034.1"/>
</dbReference>
<dbReference type="GO" id="GO:0035243">
    <property type="term" value="F:protein-arginine omega-N symmetric methyltransferase activity"/>
    <property type="evidence" value="ECO:0007669"/>
    <property type="project" value="TreeGrafter"/>
</dbReference>
<dbReference type="InterPro" id="IPR003788">
    <property type="entry name" value="NDUFAF7"/>
</dbReference>
<name>G2J7J7_9BURK</name>
<protein>
    <recommendedName>
        <fullName evidence="5">SAM-dependent methyltransferase</fullName>
    </recommendedName>
</protein>
<keyword evidence="1" id="KW-0489">Methyltransferase</keyword>